<gene>
    <name evidence="2" type="ORF">SFUL_5517</name>
</gene>
<feature type="compositionally biased region" description="Low complexity" evidence="1">
    <location>
        <begin position="149"/>
        <end position="158"/>
    </location>
</feature>
<feature type="region of interest" description="Disordered" evidence="1">
    <location>
        <begin position="33"/>
        <end position="94"/>
    </location>
</feature>
<protein>
    <submittedName>
        <fullName evidence="2">LigA protein</fullName>
    </submittedName>
</protein>
<accession>N0CXH3</accession>
<feature type="compositionally biased region" description="Low complexity" evidence="1">
    <location>
        <begin position="77"/>
        <end position="87"/>
    </location>
</feature>
<feature type="region of interest" description="Disordered" evidence="1">
    <location>
        <begin position="139"/>
        <end position="158"/>
    </location>
</feature>
<dbReference type="EMBL" id="CP005080">
    <property type="protein sequence ID" value="AGK80405.1"/>
    <property type="molecule type" value="Genomic_DNA"/>
</dbReference>
<evidence type="ECO:0000256" key="1">
    <source>
        <dbReference type="SAM" id="MobiDB-lite"/>
    </source>
</evidence>
<dbReference type="Proteomes" id="UP000013304">
    <property type="component" value="Chromosome"/>
</dbReference>
<dbReference type="AlphaFoldDB" id="N0CXH3"/>
<evidence type="ECO:0000313" key="3">
    <source>
        <dbReference type="Proteomes" id="UP000013304"/>
    </source>
</evidence>
<dbReference type="KEGG" id="sfi:SFUL_5517"/>
<proteinExistence type="predicted"/>
<evidence type="ECO:0000313" key="2">
    <source>
        <dbReference type="EMBL" id="AGK80405.1"/>
    </source>
</evidence>
<dbReference type="PATRIC" id="fig|1303692.3.peg.5543"/>
<feature type="compositionally biased region" description="Gly residues" evidence="1">
    <location>
        <begin position="36"/>
        <end position="76"/>
    </location>
</feature>
<sequence length="271" mass="27323">MHTMIPATFRHPLATHPAGAVLGHRADGRPIYAIAGGDGTGEGGGDGGGGGQGAAGGDTGQQGANGGQQQGQGGQDPNGQQQGQPPAEGDESTLPTWAQKALTDARAEAGKTRVTAKQKAADEARAELLAQFTALIDPSKGEQPATAEQLTQQLTDSQQQARQTAVELTVYRTARDAGGDPDALLDSVAFIRSLSDIDPTDAAAITAAVQAAVTANPKLGAAPAGPARGGADFTGQQGGAVTPAQFAAMSYGQRTELFQNDPATYRQLAGS</sequence>
<organism evidence="2 3">
    <name type="scientific">Streptomyces microflavus DSM 40593</name>
    <dbReference type="NCBI Taxonomy" id="1303692"/>
    <lineage>
        <taxon>Bacteria</taxon>
        <taxon>Bacillati</taxon>
        <taxon>Actinomycetota</taxon>
        <taxon>Actinomycetes</taxon>
        <taxon>Kitasatosporales</taxon>
        <taxon>Streptomycetaceae</taxon>
        <taxon>Streptomyces</taxon>
    </lineage>
</organism>
<dbReference type="HOGENOM" id="CLU_1026430_0_0_11"/>
<reference evidence="2 3" key="1">
    <citation type="submission" date="2013-04" db="EMBL/GenBank/DDBJ databases">
        <title>Complete genome sequence of Streptomyces fulvissimus.</title>
        <authorList>
            <person name="Myronovskyi M."/>
            <person name="Tokovenko B."/>
            <person name="Manderscheid N."/>
            <person name="Petzke L."/>
            <person name="Luzhetskyy A."/>
        </authorList>
    </citation>
    <scope>NUCLEOTIDE SEQUENCE [LARGE SCALE GENOMIC DNA]</scope>
    <source>
        <strain evidence="2 3">DSM 40593</strain>
    </source>
</reference>
<dbReference type="eggNOG" id="ENOG50349FI">
    <property type="taxonomic scope" value="Bacteria"/>
</dbReference>
<name>N0CXH3_STRMI</name>